<organism evidence="1 2">
    <name type="scientific">Larimichthys crocea</name>
    <name type="common">Large yellow croaker</name>
    <name type="synonym">Pseudosciaena crocea</name>
    <dbReference type="NCBI Taxonomy" id="215358"/>
    <lineage>
        <taxon>Eukaryota</taxon>
        <taxon>Metazoa</taxon>
        <taxon>Chordata</taxon>
        <taxon>Craniata</taxon>
        <taxon>Vertebrata</taxon>
        <taxon>Euteleostomi</taxon>
        <taxon>Actinopterygii</taxon>
        <taxon>Neopterygii</taxon>
        <taxon>Teleostei</taxon>
        <taxon>Neoteleostei</taxon>
        <taxon>Acanthomorphata</taxon>
        <taxon>Eupercaria</taxon>
        <taxon>Sciaenidae</taxon>
        <taxon>Larimichthys</taxon>
    </lineage>
</organism>
<protein>
    <submittedName>
        <fullName evidence="1">Uncharacterized protein</fullName>
    </submittedName>
</protein>
<gene>
    <name evidence="1" type="ORF">E3U43_010524</name>
</gene>
<sequence length="247" mass="27921">MLRFLCCCCSSSEDSESQPLLDPRSSHLNGAGSARQTRQTHSDAQSVKKIGKLVMRRVCVPELDQRFSDMAETFNQQQERYEVMVRHIRNLRQIYGCNHNDGLALTECLGKIIQEHEAKYRVSLKIQGYDFSLNVVPVRSEGESEEQPPPHLRLAQDELKATSEYAKATISKGTTLQELIGWLLRSKDQMADQVKGAAATYQEQGRLNENLKENMMEVRRAKELSLGYKQQAGEVFTEAAHIAGAYL</sequence>
<comment type="caution">
    <text evidence="1">The sequence shown here is derived from an EMBL/GenBank/DDBJ whole genome shotgun (WGS) entry which is preliminary data.</text>
</comment>
<reference evidence="1" key="1">
    <citation type="submission" date="2018-11" db="EMBL/GenBank/DDBJ databases">
        <title>The sequence and de novo assembly of Larimichthys crocea genome using PacBio and Hi-C technologies.</title>
        <authorList>
            <person name="Xu P."/>
            <person name="Chen B."/>
            <person name="Zhou Z."/>
            <person name="Ke Q."/>
            <person name="Wu Y."/>
            <person name="Bai H."/>
            <person name="Pu F."/>
        </authorList>
    </citation>
    <scope>NUCLEOTIDE SEQUENCE</scope>
    <source>
        <tissue evidence="1">Muscle</tissue>
    </source>
</reference>
<accession>A0ACD3RFT5</accession>
<dbReference type="EMBL" id="CM011679">
    <property type="protein sequence ID" value="TMS18198.1"/>
    <property type="molecule type" value="Genomic_DNA"/>
</dbReference>
<keyword evidence="2" id="KW-1185">Reference proteome</keyword>
<dbReference type="Proteomes" id="UP000793456">
    <property type="component" value="Chromosome VI"/>
</dbReference>
<evidence type="ECO:0000313" key="1">
    <source>
        <dbReference type="EMBL" id="TMS18198.1"/>
    </source>
</evidence>
<proteinExistence type="predicted"/>
<evidence type="ECO:0000313" key="2">
    <source>
        <dbReference type="Proteomes" id="UP000793456"/>
    </source>
</evidence>
<name>A0ACD3RFT5_LARCR</name>